<dbReference type="Pfam" id="PF02434">
    <property type="entry name" value="Fringe"/>
    <property type="match status" value="1"/>
</dbReference>
<dbReference type="PROSITE" id="PS51180">
    <property type="entry name" value="BRO1"/>
    <property type="match status" value="1"/>
</dbReference>
<feature type="compositionally biased region" description="Basic and acidic residues" evidence="10">
    <location>
        <begin position="57"/>
        <end position="70"/>
    </location>
</feature>
<evidence type="ECO:0000313" key="12">
    <source>
        <dbReference type="EMBL" id="PWI73552.1"/>
    </source>
</evidence>
<dbReference type="PANTHER" id="PTHR23030:SF39">
    <property type="entry name" value="PROGRAMMED CELL DEATH 6-INTERACTING PROTEIN"/>
    <property type="match status" value="1"/>
</dbReference>
<reference evidence="12 13" key="1">
    <citation type="journal article" date="2016" name="Front. Microbiol.">
        <title>Genome and transcriptome sequences reveal the specific parasitism of the nematophagous Purpureocillium lilacinum 36-1.</title>
        <authorList>
            <person name="Xie J."/>
            <person name="Li S."/>
            <person name="Mo C."/>
            <person name="Xiao X."/>
            <person name="Peng D."/>
            <person name="Wang G."/>
            <person name="Xiao Y."/>
        </authorList>
    </citation>
    <scope>NUCLEOTIDE SEQUENCE [LARGE SCALE GENOMIC DNA]</scope>
    <source>
        <strain evidence="12 13">36-1</strain>
    </source>
</reference>
<evidence type="ECO:0000256" key="9">
    <source>
        <dbReference type="SAM" id="Coils"/>
    </source>
</evidence>
<feature type="region of interest" description="Disordered" evidence="10">
    <location>
        <begin position="55"/>
        <end position="82"/>
    </location>
</feature>
<dbReference type="Gene3D" id="3.90.550.50">
    <property type="match status" value="1"/>
</dbReference>
<dbReference type="FunFam" id="3.90.550.50:FF:000036">
    <property type="entry name" value="Putative glycosyltransferase family 31 protein"/>
    <property type="match status" value="1"/>
</dbReference>
<evidence type="ECO:0000313" key="13">
    <source>
        <dbReference type="Proteomes" id="UP000245956"/>
    </source>
</evidence>
<dbReference type="Pfam" id="PF13949">
    <property type="entry name" value="ALIX_LYPXL_bnd"/>
    <property type="match status" value="1"/>
</dbReference>
<dbReference type="GO" id="GO:0016757">
    <property type="term" value="F:glycosyltransferase activity"/>
    <property type="evidence" value="ECO:0007669"/>
    <property type="project" value="UniProtKB-KW"/>
</dbReference>
<keyword evidence="6" id="KW-1133">Transmembrane helix</keyword>
<dbReference type="InterPro" id="IPR025304">
    <property type="entry name" value="ALIX_V_dom"/>
</dbReference>
<dbReference type="SMART" id="SM01041">
    <property type="entry name" value="BRO1"/>
    <property type="match status" value="1"/>
</dbReference>
<dbReference type="InterPro" id="IPR004328">
    <property type="entry name" value="BRO1_dom"/>
</dbReference>
<evidence type="ECO:0000256" key="3">
    <source>
        <dbReference type="ARBA" id="ARBA00022679"/>
    </source>
</evidence>
<dbReference type="CDD" id="cd09241">
    <property type="entry name" value="BRO1_ScRim20-like"/>
    <property type="match status" value="1"/>
</dbReference>
<keyword evidence="9" id="KW-0175">Coiled coil</keyword>
<comment type="subcellular location">
    <subcellularLocation>
        <location evidence="1">Membrane</location>
        <topology evidence="1">Single-pass type II membrane protein</topology>
    </subcellularLocation>
</comment>
<evidence type="ECO:0000256" key="10">
    <source>
        <dbReference type="SAM" id="MobiDB-lite"/>
    </source>
</evidence>
<dbReference type="Gene3D" id="1.20.140.50">
    <property type="entry name" value="alix/aip1 like domains"/>
    <property type="match status" value="1"/>
</dbReference>
<name>A0A2U3EGG0_PURLI</name>
<feature type="domain" description="BRO1" evidence="11">
    <location>
        <begin position="734"/>
        <end position="1130"/>
    </location>
</feature>
<dbReference type="EMBL" id="LCWV01000004">
    <property type="protein sequence ID" value="PWI73552.1"/>
    <property type="molecule type" value="Genomic_DNA"/>
</dbReference>
<dbReference type="GO" id="GO:0005768">
    <property type="term" value="C:endosome"/>
    <property type="evidence" value="ECO:0007669"/>
    <property type="project" value="TreeGrafter"/>
</dbReference>
<dbReference type="Pfam" id="PF03097">
    <property type="entry name" value="BRO1"/>
    <property type="match status" value="1"/>
</dbReference>
<evidence type="ECO:0000256" key="6">
    <source>
        <dbReference type="ARBA" id="ARBA00022989"/>
    </source>
</evidence>
<dbReference type="GO" id="GO:0016020">
    <property type="term" value="C:membrane"/>
    <property type="evidence" value="ECO:0007669"/>
    <property type="project" value="UniProtKB-SubCell"/>
</dbReference>
<feature type="region of interest" description="Disordered" evidence="10">
    <location>
        <begin position="1572"/>
        <end position="1611"/>
    </location>
</feature>
<dbReference type="PANTHER" id="PTHR23030">
    <property type="entry name" value="PCD6 INTERACTING PROTEIN-RELATED"/>
    <property type="match status" value="1"/>
</dbReference>
<evidence type="ECO:0000256" key="7">
    <source>
        <dbReference type="ARBA" id="ARBA00023136"/>
    </source>
</evidence>
<accession>A0A2U3EGG0</accession>
<keyword evidence="3" id="KW-0808">Transferase</keyword>
<dbReference type="CDD" id="cd09236">
    <property type="entry name" value="V_AnPalA_UmRIM20_like"/>
    <property type="match status" value="1"/>
</dbReference>
<dbReference type="Proteomes" id="UP000245956">
    <property type="component" value="Unassembled WGS sequence"/>
</dbReference>
<sequence>MSVKLFGPKRALIMRSPFARALVAALSVLLILVFLFRSETVPVNSQFFGKNGFKSSSVHDQRPLDQDSKSRTPVVGGDRTSSGEVDMNCSVDMPHLAGLKQRYNLEDKFQYMRRYVRFTRKEGLARKSMTKLDQKLLNGAFKTVDINKSYGKDACDKPLEVEVPASGFPSTVDASDFMFGVSTTYHRFMDGATTPINEWIFWLTDSRGNSNGGKLLLMLLDASDGELQEVANLLGDVGIDVDVYHSDSSVEMAVRYLTLVPTLYTHEDAKKKKWLVTCDDDTFFPSMHGLIDKMSTFDHTQEMYVGTLSEDVGAIERHGSQAFGGAGVFLSLSMAEKITELFSSCTSEQKVLESNSGWGPQGDILLRKCIYENTETRLTTVWDLWQLDFFGHPAGFYEWGIKPLSLHHYRGGGWHTAKPGQYTKIAHNCGEDCTLQRFQTADDFVLSGYSIAHYPEGTKMNFDQIEATLHAAPENKGWNLDFMFGPQRPSLEKTGRKISWDMQESEIQTDGSVLQTFTRKKDDARDDAYITLLHITHYRRRRHVAEMANRTLAEQPSDQNASDVHHFAVVHFTVERVGPATTSGAFRANDLVTSPGNPLRPICPSIMCGSRLAKQLAWAHQAYGKQAFRRHGSLSYVSFLPGRHWQVTGGAATKTWHLHSGSDLPWLIARRSRRNGSIPSGRRRAYFLHPWSKLPPPVVQQSNSSSDAPAENLLRARPRRRRIARTPTADMSSTVLSLPFRRSAQMSLAGTIRGYINDKYDQHPDMFRADLETVDALRRDAVNVREAHPSGVRKLQAWAGQLAWMGGKFPIDIGAEFTWYPALGYNTERPMVRNNLKYELMNVLYNLAALYSQLAVNTPRSTPENLKIAAHNFNLAAGILSHIQKTILPELRMPDPPDDMDDSTLEALVQLFLAQSQECMWQSSVLRDLKDLSIAKLAARVSDLYNSAAEAAMRSEAISSAWIHHMTAKHHHFAAAAQYRAARDCLEKRKYGEEVARLKDSVACLTEGLKETRGGYINKMIVDDLNALKRKAEDDLKRAEKDNDMIFLNPVPPKSDLKILDRFNMAEIKVPPQVANPYDFLGENAEFGPALFSRLVPFSVHVATSIYEERRDRMVNQNIIQQLETLTEQMHMTISSFGLPGSLQALEKPLGLPPSLVQHAEELRQGDAIGRVHRSLADIDKLRAADLAIFEEGKSALATEQEEDERLRRKYGTERWTRPPGQNDPQGAKLWGHANEIEGYFQSSISSDGIVKDKFASTEDLLRVLCGPDRGLMEFVPSSTQRETSDELKASVNRLRSAYNDVQRLESRRRRKVESLRESARRDDIKPDILKEAARLERTYPNTAIVPAHFEDFFEKRLDRLYEAELEAVDSEAAQEQEKLLAVVERANREFEAQRRKVGDRGLRDREQALQKLDSAYFKYKEVVNNLEVGRKFYNDLNRIVGAGFRDVVKGWVAQRRMEARALEEELSMPPLSNLNLSPEPTPSTGYTTNTHSYFNPEPVAAQGQFHMQAQAQQRQQQQPMPLTGAANPAASIQSWAAGAGAGDAVQQPQPMNPAVAGAAAGGGGVWSPAMGIRFGSGGGGGDGQGQTQGRGQPPSRGQGTWNPNGGIKFG</sequence>
<comment type="similarity">
    <text evidence="8">Belongs to the palA/RIM20 family.</text>
</comment>
<comment type="caution">
    <text evidence="12">The sequence shown here is derived from an EMBL/GenBank/DDBJ whole genome shotgun (WGS) entry which is preliminary data.</text>
</comment>
<dbReference type="InterPro" id="IPR038499">
    <property type="entry name" value="BRO1_sf"/>
</dbReference>
<feature type="compositionally biased region" description="Gly residues" evidence="10">
    <location>
        <begin position="1575"/>
        <end position="1589"/>
    </location>
</feature>
<keyword evidence="2" id="KW-0328">Glycosyltransferase</keyword>
<dbReference type="Gene3D" id="1.25.40.280">
    <property type="entry name" value="alix/aip1 like domains"/>
    <property type="match status" value="1"/>
</dbReference>
<keyword evidence="4" id="KW-0812">Transmembrane</keyword>
<gene>
    <name evidence="12" type="ORF">PCL_08828</name>
</gene>
<keyword evidence="5" id="KW-0735">Signal-anchor</keyword>
<evidence type="ECO:0000256" key="4">
    <source>
        <dbReference type="ARBA" id="ARBA00022692"/>
    </source>
</evidence>
<evidence type="ECO:0000259" key="11">
    <source>
        <dbReference type="PROSITE" id="PS51180"/>
    </source>
</evidence>
<protein>
    <submittedName>
        <fullName evidence="12">pH-response regulator protein palA/RIM20</fullName>
    </submittedName>
</protein>
<evidence type="ECO:0000256" key="2">
    <source>
        <dbReference type="ARBA" id="ARBA00022676"/>
    </source>
</evidence>
<organism evidence="12 13">
    <name type="scientific">Purpureocillium lilacinum</name>
    <name type="common">Paecilomyces lilacinus</name>
    <dbReference type="NCBI Taxonomy" id="33203"/>
    <lineage>
        <taxon>Eukaryota</taxon>
        <taxon>Fungi</taxon>
        <taxon>Dikarya</taxon>
        <taxon>Ascomycota</taxon>
        <taxon>Pezizomycotina</taxon>
        <taxon>Sordariomycetes</taxon>
        <taxon>Hypocreomycetidae</taxon>
        <taxon>Hypocreales</taxon>
        <taxon>Ophiocordycipitaceae</taxon>
        <taxon>Purpureocillium</taxon>
    </lineage>
</organism>
<dbReference type="Gene3D" id="1.20.120.560">
    <property type="entry name" value="alix/aip1 in complex with the ypdl late domain"/>
    <property type="match status" value="1"/>
</dbReference>
<feature type="coiled-coil region" evidence="9">
    <location>
        <begin position="1022"/>
        <end position="1049"/>
    </location>
</feature>
<feature type="compositionally biased region" description="Low complexity" evidence="10">
    <location>
        <begin position="1590"/>
        <end position="1601"/>
    </location>
</feature>
<evidence type="ECO:0000256" key="1">
    <source>
        <dbReference type="ARBA" id="ARBA00004606"/>
    </source>
</evidence>
<evidence type="ECO:0000256" key="8">
    <source>
        <dbReference type="ARBA" id="ARBA00038154"/>
    </source>
</evidence>
<proteinExistence type="inferred from homology"/>
<keyword evidence="7" id="KW-0472">Membrane</keyword>
<evidence type="ECO:0000256" key="5">
    <source>
        <dbReference type="ARBA" id="ARBA00022968"/>
    </source>
</evidence>
<dbReference type="InterPro" id="IPR003378">
    <property type="entry name" value="Fringe-like_glycosylTrfase"/>
</dbReference>